<dbReference type="Proteomes" id="UP001559623">
    <property type="component" value="Unassembled WGS sequence"/>
</dbReference>
<comment type="similarity">
    <text evidence="7">Belongs to the methyl-accepting chemotaxis (MCP) protein family.</text>
</comment>
<dbReference type="SMART" id="SM00283">
    <property type="entry name" value="MA"/>
    <property type="match status" value="1"/>
</dbReference>
<dbReference type="InterPro" id="IPR004089">
    <property type="entry name" value="MCPsignal_dom"/>
</dbReference>
<keyword evidence="6 8" id="KW-0807">Transducer</keyword>
<dbReference type="PROSITE" id="PS50111">
    <property type="entry name" value="CHEMOTAXIS_TRANSDUC_2"/>
    <property type="match status" value="1"/>
</dbReference>
<comment type="subcellular location">
    <subcellularLocation>
        <location evidence="1">Cell membrane</location>
        <topology evidence="1">Multi-pass membrane protein</topology>
    </subcellularLocation>
</comment>
<evidence type="ECO:0000256" key="8">
    <source>
        <dbReference type="PROSITE-ProRule" id="PRU00284"/>
    </source>
</evidence>
<feature type="region of interest" description="Disordered" evidence="9">
    <location>
        <begin position="323"/>
        <end position="360"/>
    </location>
</feature>
<keyword evidence="2" id="KW-1003">Cell membrane</keyword>
<dbReference type="RefSeq" id="WP_368847201.1">
    <property type="nucleotide sequence ID" value="NZ_CP194411.1"/>
</dbReference>
<accession>A0ABV3X5I9</accession>
<keyword evidence="3 10" id="KW-0812">Transmembrane</keyword>
<evidence type="ECO:0000256" key="1">
    <source>
        <dbReference type="ARBA" id="ARBA00004651"/>
    </source>
</evidence>
<dbReference type="SUPFAM" id="SSF58104">
    <property type="entry name" value="Methyl-accepting chemotaxis protein (MCP) signaling domain"/>
    <property type="match status" value="1"/>
</dbReference>
<keyword evidence="4 10" id="KW-1133">Transmembrane helix</keyword>
<dbReference type="EMBL" id="JARVLH010000004">
    <property type="protein sequence ID" value="MEX5285470.1"/>
    <property type="molecule type" value="Genomic_DNA"/>
</dbReference>
<protein>
    <submittedName>
        <fullName evidence="12">Methyl-accepting chemotaxis protein</fullName>
    </submittedName>
</protein>
<feature type="transmembrane region" description="Helical" evidence="10">
    <location>
        <begin position="29"/>
        <end position="48"/>
    </location>
</feature>
<keyword evidence="13" id="KW-1185">Reference proteome</keyword>
<evidence type="ECO:0000256" key="7">
    <source>
        <dbReference type="ARBA" id="ARBA00029447"/>
    </source>
</evidence>
<name>A0ABV3X5I9_9FIRM</name>
<evidence type="ECO:0000256" key="3">
    <source>
        <dbReference type="ARBA" id="ARBA00022692"/>
    </source>
</evidence>
<dbReference type="InterPro" id="IPR004090">
    <property type="entry name" value="Chemotax_Me-accpt_rcpt"/>
</dbReference>
<evidence type="ECO:0000313" key="12">
    <source>
        <dbReference type="EMBL" id="MEX5285470.1"/>
    </source>
</evidence>
<keyword evidence="5 10" id="KW-0472">Membrane</keyword>
<evidence type="ECO:0000256" key="6">
    <source>
        <dbReference type="ARBA" id="ARBA00023224"/>
    </source>
</evidence>
<evidence type="ECO:0000256" key="5">
    <source>
        <dbReference type="ARBA" id="ARBA00023136"/>
    </source>
</evidence>
<dbReference type="SUPFAM" id="SSF103190">
    <property type="entry name" value="Sensory domain-like"/>
    <property type="match status" value="1"/>
</dbReference>
<feature type="transmembrane region" description="Helical" evidence="10">
    <location>
        <begin position="202"/>
        <end position="225"/>
    </location>
</feature>
<sequence length="561" mass="58432">MKERIEKRFPALSFLFRAEDDAARLKRGVVLFVSFFLVAFLASGYYVYDSAKTSCTTAWKEKAEADMREVSVLLDIMYPGDWAAQEGILYKGGRMINGNDVLCSRIKELSGAEVVLFAGDSAAAATYDKGGKKIVGQRAADPVREMVLQGGAPYLGRSELADGEPLGAYKPLRGARGETVGMIFLGVPEESEARAMGSLMRALVLAGLFLLLLVGTGAGLLLAYTGRIALHLKGKAREESVGDALQHGTAGAEFVDDAPEALAAPMGTAFEAVPAESLSRLVTFCSTLLTGVEAQSKAMEEAASHAASLQDQAAEAARLLAEAEKAAETPGAAETRQKQAEEERKQLGRGREEAAAAASRTEALTKELRIAEGLARGLGQRAAEIGETIGQVSDLASQTNLLAFNAAVEAARAGDSGRRFASVAEQVRRLSEDAGKLSGKANELLVALGEEAGRAAAALEAGGTGAEESRAALLALAETAARLEAAAKQAGEYEERGAKLLPALAEARALQEKMAVDAAGLCSLQGGEEGNAAEMRAAADGLKGLLQMVAGNAAEAKGEPT</sequence>
<dbReference type="PANTHER" id="PTHR32089:SF112">
    <property type="entry name" value="LYSOZYME-LIKE PROTEIN-RELATED"/>
    <property type="match status" value="1"/>
</dbReference>
<gene>
    <name evidence="12" type="ORF">QCO44_07450</name>
</gene>
<proteinExistence type="inferred from homology"/>
<comment type="caution">
    <text evidence="12">The sequence shown here is derived from an EMBL/GenBank/DDBJ whole genome shotgun (WGS) entry which is preliminary data.</text>
</comment>
<evidence type="ECO:0000256" key="10">
    <source>
        <dbReference type="SAM" id="Phobius"/>
    </source>
</evidence>
<reference evidence="12 13" key="1">
    <citation type="submission" date="2023-04" db="EMBL/GenBank/DDBJ databases">
        <title>Genome Sequence of Selenomonas sputigena ATCC 33150.</title>
        <authorList>
            <person name="Miller D.P."/>
            <person name="Anvari S."/>
            <person name="Polson S.W."/>
            <person name="Macdonald M."/>
            <person name="Mcdowell J.V."/>
        </authorList>
    </citation>
    <scope>NUCLEOTIDE SEQUENCE [LARGE SCALE GENOMIC DNA]</scope>
    <source>
        <strain evidence="12 13">ATCC 33150</strain>
    </source>
</reference>
<evidence type="ECO:0000256" key="4">
    <source>
        <dbReference type="ARBA" id="ARBA00022989"/>
    </source>
</evidence>
<dbReference type="Gene3D" id="1.10.287.950">
    <property type="entry name" value="Methyl-accepting chemotaxis protein"/>
    <property type="match status" value="1"/>
</dbReference>
<dbReference type="InterPro" id="IPR033463">
    <property type="entry name" value="sCache_3"/>
</dbReference>
<feature type="compositionally biased region" description="Basic and acidic residues" evidence="9">
    <location>
        <begin position="335"/>
        <end position="354"/>
    </location>
</feature>
<evidence type="ECO:0000313" key="13">
    <source>
        <dbReference type="Proteomes" id="UP001559623"/>
    </source>
</evidence>
<dbReference type="PANTHER" id="PTHR32089">
    <property type="entry name" value="METHYL-ACCEPTING CHEMOTAXIS PROTEIN MCPB"/>
    <property type="match status" value="1"/>
</dbReference>
<dbReference type="PRINTS" id="PR00260">
    <property type="entry name" value="CHEMTRNSDUCR"/>
</dbReference>
<evidence type="ECO:0000256" key="9">
    <source>
        <dbReference type="SAM" id="MobiDB-lite"/>
    </source>
</evidence>
<feature type="domain" description="Methyl-accepting transducer" evidence="11">
    <location>
        <begin position="288"/>
        <end position="522"/>
    </location>
</feature>
<dbReference type="Pfam" id="PF00015">
    <property type="entry name" value="MCPsignal"/>
    <property type="match status" value="1"/>
</dbReference>
<organism evidence="12 13">
    <name type="scientific">Selenomonas sputigena</name>
    <dbReference type="NCBI Taxonomy" id="69823"/>
    <lineage>
        <taxon>Bacteria</taxon>
        <taxon>Bacillati</taxon>
        <taxon>Bacillota</taxon>
        <taxon>Negativicutes</taxon>
        <taxon>Selenomonadales</taxon>
        <taxon>Selenomonadaceae</taxon>
        <taxon>Selenomonas</taxon>
    </lineage>
</organism>
<dbReference type="Pfam" id="PF17202">
    <property type="entry name" value="sCache_3_3"/>
    <property type="match status" value="1"/>
</dbReference>
<evidence type="ECO:0000259" key="11">
    <source>
        <dbReference type="PROSITE" id="PS50111"/>
    </source>
</evidence>
<evidence type="ECO:0000256" key="2">
    <source>
        <dbReference type="ARBA" id="ARBA00022475"/>
    </source>
</evidence>
<dbReference type="InterPro" id="IPR029151">
    <property type="entry name" value="Sensor-like_sf"/>
</dbReference>